<sequence precursor="true">MNSLFAPAGFRAICSLMLCCFSLSWATGVNAGQRHVLISAKENVHVGDHQIKGDGWSVTMKRLHGGKQQGVDLITVDAGSVQFDVIPTRGMSVYQVRSGEMVFGWDSPVDPIVNPAFIDLESRGGLGWLEGFNEWMVRCGLEFAGHPGTDTQVVDGEEKSMDLTLHGKIGNIPAREVEVTYDEKGEGRLRIRGVIYEKFFYGPKLKLVTEISVIPGQSTYRIDDTVTNESSLPQEFQIIYHANYGAPLLSKGATMHAAIQSIEGMNDHATDHIKDHATYLGPTSGFAEQVYLIEPKADAEGKTIAVLESADGQQAASITWNVNQLPHLTQWKNTAAVEDGYVTGIEPATGYPFNRMVEREAGRVPVLQPGQTRRFTLDFGFHKNRQSVQSVISKVNAL</sequence>
<dbReference type="CDD" id="cd09023">
    <property type="entry name" value="Aldose_epim_Ec_c4013"/>
    <property type="match status" value="1"/>
</dbReference>
<accession>A0A517SXY1</accession>
<dbReference type="RefSeq" id="WP_145274529.1">
    <property type="nucleotide sequence ID" value="NZ_CP036272.1"/>
</dbReference>
<dbReference type="Proteomes" id="UP000315003">
    <property type="component" value="Chromosome"/>
</dbReference>
<dbReference type="GO" id="GO:0030246">
    <property type="term" value="F:carbohydrate binding"/>
    <property type="evidence" value="ECO:0007669"/>
    <property type="project" value="InterPro"/>
</dbReference>
<evidence type="ECO:0008006" key="4">
    <source>
        <dbReference type="Google" id="ProtNLM"/>
    </source>
</evidence>
<gene>
    <name evidence="2" type="ORF">SV7mr_35340</name>
</gene>
<proteinExistence type="predicted"/>
<dbReference type="InterPro" id="IPR027839">
    <property type="entry name" value="DUF4432"/>
</dbReference>
<protein>
    <recommendedName>
        <fullName evidence="4">DUF4432 domain-containing protein</fullName>
    </recommendedName>
</protein>
<dbReference type="InterPro" id="IPR014718">
    <property type="entry name" value="GH-type_carb-bd"/>
</dbReference>
<dbReference type="OrthoDB" id="6183686at2"/>
<evidence type="ECO:0000313" key="3">
    <source>
        <dbReference type="Proteomes" id="UP000315003"/>
    </source>
</evidence>
<feature type="chain" id="PRO_5021992619" description="DUF4432 domain-containing protein" evidence="1">
    <location>
        <begin position="32"/>
        <end position="398"/>
    </location>
</feature>
<keyword evidence="1" id="KW-0732">Signal</keyword>
<reference evidence="2 3" key="1">
    <citation type="submission" date="2019-02" db="EMBL/GenBank/DDBJ databases">
        <title>Deep-cultivation of Planctomycetes and their phenomic and genomic characterization uncovers novel biology.</title>
        <authorList>
            <person name="Wiegand S."/>
            <person name="Jogler M."/>
            <person name="Boedeker C."/>
            <person name="Pinto D."/>
            <person name="Vollmers J."/>
            <person name="Rivas-Marin E."/>
            <person name="Kohn T."/>
            <person name="Peeters S.H."/>
            <person name="Heuer A."/>
            <person name="Rast P."/>
            <person name="Oberbeckmann S."/>
            <person name="Bunk B."/>
            <person name="Jeske O."/>
            <person name="Meyerdierks A."/>
            <person name="Storesund J.E."/>
            <person name="Kallscheuer N."/>
            <person name="Luecker S."/>
            <person name="Lage O.M."/>
            <person name="Pohl T."/>
            <person name="Merkel B.J."/>
            <person name="Hornburger P."/>
            <person name="Mueller R.-W."/>
            <person name="Bruemmer F."/>
            <person name="Labrenz M."/>
            <person name="Spormann A.M."/>
            <person name="Op den Camp H."/>
            <person name="Overmann J."/>
            <person name="Amann R."/>
            <person name="Jetten M.S.M."/>
            <person name="Mascher T."/>
            <person name="Medema M.H."/>
            <person name="Devos D.P."/>
            <person name="Kaster A.-K."/>
            <person name="Ovreas L."/>
            <person name="Rohde M."/>
            <person name="Galperin M.Y."/>
            <person name="Jogler C."/>
        </authorList>
    </citation>
    <scope>NUCLEOTIDE SEQUENCE [LARGE SCALE GENOMIC DNA]</scope>
    <source>
        <strain evidence="2 3">SV_7m_r</strain>
    </source>
</reference>
<evidence type="ECO:0000256" key="1">
    <source>
        <dbReference type="SAM" id="SignalP"/>
    </source>
</evidence>
<evidence type="ECO:0000313" key="2">
    <source>
        <dbReference type="EMBL" id="QDT61004.1"/>
    </source>
</evidence>
<dbReference type="EMBL" id="CP036272">
    <property type="protein sequence ID" value="QDT61004.1"/>
    <property type="molecule type" value="Genomic_DNA"/>
</dbReference>
<dbReference type="AlphaFoldDB" id="A0A517SXY1"/>
<name>A0A517SXY1_9BACT</name>
<keyword evidence="3" id="KW-1185">Reference proteome</keyword>
<dbReference type="Gene3D" id="2.70.98.10">
    <property type="match status" value="1"/>
</dbReference>
<dbReference type="Pfam" id="PF14486">
    <property type="entry name" value="DUF4432"/>
    <property type="match status" value="1"/>
</dbReference>
<organism evidence="2 3">
    <name type="scientific">Stieleria bergensis</name>
    <dbReference type="NCBI Taxonomy" id="2528025"/>
    <lineage>
        <taxon>Bacteria</taxon>
        <taxon>Pseudomonadati</taxon>
        <taxon>Planctomycetota</taxon>
        <taxon>Planctomycetia</taxon>
        <taxon>Pirellulales</taxon>
        <taxon>Pirellulaceae</taxon>
        <taxon>Stieleria</taxon>
    </lineage>
</organism>
<feature type="signal peptide" evidence="1">
    <location>
        <begin position="1"/>
        <end position="31"/>
    </location>
</feature>